<evidence type="ECO:0000256" key="1">
    <source>
        <dbReference type="ARBA" id="ARBA00007401"/>
    </source>
</evidence>
<dbReference type="InterPro" id="IPR017853">
    <property type="entry name" value="GH"/>
</dbReference>
<dbReference type="InterPro" id="IPR018247">
    <property type="entry name" value="EF_Hand_1_Ca_BS"/>
</dbReference>
<feature type="domain" description="Dockerin" evidence="5">
    <location>
        <begin position="1898"/>
        <end position="1960"/>
    </location>
</feature>
<reference evidence="6 7" key="1">
    <citation type="submission" date="2023-03" db="EMBL/GenBank/DDBJ databases">
        <title>Bacillus Genome Sequencing.</title>
        <authorList>
            <person name="Dunlap C."/>
        </authorList>
    </citation>
    <scope>NUCLEOTIDE SEQUENCE [LARGE SCALE GENOMIC DNA]</scope>
    <source>
        <strain evidence="6 7">NRS-52</strain>
    </source>
</reference>
<protein>
    <submittedName>
        <fullName evidence="6">Ig-like domain-containing protein</fullName>
    </submittedName>
</protein>
<comment type="caution">
    <text evidence="6">The sequence shown here is derived from an EMBL/GenBank/DDBJ whole genome shotgun (WGS) entry which is preliminary data.</text>
</comment>
<dbReference type="InterPro" id="IPR032311">
    <property type="entry name" value="DUF4982"/>
</dbReference>
<dbReference type="InterPro" id="IPR040605">
    <property type="entry name" value="Glyco_hydro2_dom5"/>
</dbReference>
<organism evidence="6 7">
    <name type="scientific">Paenibacillus chibensis</name>
    <dbReference type="NCBI Taxonomy" id="59846"/>
    <lineage>
        <taxon>Bacteria</taxon>
        <taxon>Bacillati</taxon>
        <taxon>Bacillota</taxon>
        <taxon>Bacilli</taxon>
        <taxon>Bacillales</taxon>
        <taxon>Paenibacillaceae</taxon>
        <taxon>Paenibacillus</taxon>
    </lineage>
</organism>
<dbReference type="RefSeq" id="WP_328277457.1">
    <property type="nucleotide sequence ID" value="NZ_JARTLD010000025.1"/>
</dbReference>
<dbReference type="SUPFAM" id="SSF49384">
    <property type="entry name" value="Carbohydrate-binding domain"/>
    <property type="match status" value="1"/>
</dbReference>
<evidence type="ECO:0000256" key="3">
    <source>
        <dbReference type="ARBA" id="ARBA00023295"/>
    </source>
</evidence>
<dbReference type="Proteomes" id="UP001343257">
    <property type="component" value="Unassembled WGS sequence"/>
</dbReference>
<dbReference type="PANTHER" id="PTHR42732">
    <property type="entry name" value="BETA-GALACTOSIDASE"/>
    <property type="match status" value="1"/>
</dbReference>
<name>A0ABU6PRZ7_9BACL</name>
<dbReference type="Pfam" id="PF18565">
    <property type="entry name" value="Glyco_hydro2_C5"/>
    <property type="match status" value="1"/>
</dbReference>
<proteinExistence type="inferred from homology"/>
<dbReference type="Pfam" id="PF16355">
    <property type="entry name" value="DUF4982"/>
    <property type="match status" value="1"/>
</dbReference>
<dbReference type="Pfam" id="PF02837">
    <property type="entry name" value="Glyco_hydro_2_N"/>
    <property type="match status" value="1"/>
</dbReference>
<dbReference type="Gene3D" id="1.10.1330.10">
    <property type="entry name" value="Dockerin domain"/>
    <property type="match status" value="1"/>
</dbReference>
<sequence>MNQTSRLSRGLSMCFAAVLLMTGFTFPAAAQEATEPALPQIQIISPSASSTGYNGERKLNFNDDWRFQRETSGSISGAQSPEFDDHAWRQLTLPHDWSIELDFNPNSPSTHEGGFLDGGTGWYRKTFTLPSSMIGKRISVDFDGVYMNSTVYLNGQVLGTYPYGYTSFSYDISDKAYTDGRENVIAVKVNNTQPSSRWYSGSGIYRNVYLTVTDPVHVSRYGTFVTTPDLEKAYASGKADVNIVTKVANDSKAAADISVKSTIVDASGSVVATVESKKVSAEAGKVISFEDKTFISHPTLWSTANPYLYKVITEVIAGGRTVDTYETTFGARYFKLDANDGFSLNGQYMKLHGVSMHHDLGALGAATNARAVERQMQVMKDMGVNAIRTTHNPPSPELLEACNKLGLLVVEEAFDAWNQSKKTYDYARFFSAWSDRFASTWSEHDIKEMVERDKNEPSIIMWSLGNEIYDASSAGGAATARKLVEWVKQVDTTRPTTIGQNNANSRPLNSNIKSVLDAVDVVGLNYAENNYGYFHEQYPNWIMYGSETSSATRSRGVYTHPNSNNKMGTYSDLQQSSYDNDSVSWGRTAEDAWKQERDLKHIAGQFIWTGFDYIGEPTPYYNTFPSKSSYFGAVDTAGFPKDIFYYYQSQWTKEPMVHLLPHWNWKEGETVRVLAYTNAKKVELFLNGTSLGERSYENKTTTWGAPYKETTAGKTYLEWSVPFKAGTLEAVAKDEQGQIVARDNVVTAGEPAAVRLTADRKVIQADGTDLSFVTADIVDSKGNIVPTADNQLQFNIAGQGIIAGVDNGNAASVERYKDNKRKAFSGKALAIIQSNKQSGQITLSVSAAGLRGDSVKVFGVSASSGEKTVAGMEAVNVITGINEAPVLPSQVKVYYSDGTAASQSVVWDAVDPAQYAGINKFEVEGSVEGITNAKAVATVTVKGIVAVKAVTVTTKTGSMPVLPSQVGLVYSDDSVSSVPVTWDSVNPSQVAQEGFFVIEGHLQETALKAKASVRVTGEIQRVNIMLRENGSAYPQLEATYTGSGDNLNHINDGIKSYNDNPKNRWTNWTSSPRDQGDSITVNFGRKYTIDNLNLFVFTDFGTAVPSKVTVQYWNGSAWAEVQNVKEPSPYVVQKNVITFDPVTTDQLKFHLKASETGKFSALTEVEVYADKIPMGAKAELSGITVDGKALSGFDASKHDYELTLPYGSSIPAIEAAGSDHAAVTVVPAISLPGTAKIYVTSEDGLTNAQYVIQLQTAAAKVVSAHIEASKTELTEDDIIDLKVTGLLENGKKTDLTGQGPVYAYDKNVIKIENNKLYALREGQAKVTAEVTYNGEKLTTREAVFNIAANTSEKVITRLETVTVTTDKDVAPVLPETVVAQFAAGLPKPVAVVWEPVPPALYGKLGSFEVSGSVAGTDMKAKAKVTVKGAIAVENVSLAVLRKQTPSLPQTLTVYFSDGTEERKPVAWPEIPSGSLDQAGSFELEGTVEGTTLKAKTGIRVTLTAGDEQNIALAKNGYDHPKAEASFTNRGPASLDLIEAVNDGVISYNDNPHNRWTNWQRTPRSGDWVSITFGDYKPVEYDVDNMEIHWFGDSGTSYPASFKIQYKSGDNWIDVKNLQSDPSAPALQKANKYTFDMVKTSALRVDMTAQPGMGIGITEIRVFSKRPASFSEPKVSEIKLDGKSVIGDFVFKDGNYEYTAEVPAPAALPKVTAQGADNTAVTVIPAVAAPADARVIARSEDGKKTVVYTIHFTVKDDESPQQTKAMLTGPQTVAPEEGFTVDLGLQHVTGAVQAQDITIRYDADKFEFVKAEPTEEHIQIIETTAGTPGQVRLIAVSTGAEHAIQTDGSFFKVTFKAKALEKKSAGQIETARVTLGDPIGHETEALPASIQVEVSKATEPSGNADVNGDGKISIGDLAIAAAHYGKDSTSPDWEQAKRADVNGDGKVDISDLAAIAKKILE</sequence>
<accession>A0ABU6PRZ7</accession>
<dbReference type="InterPro" id="IPR008979">
    <property type="entry name" value="Galactose-bd-like_sf"/>
</dbReference>
<gene>
    <name evidence="6" type="ORF">P9847_10110</name>
</gene>
<dbReference type="InterPro" id="IPR002105">
    <property type="entry name" value="Dockerin_1_rpt"/>
</dbReference>
<keyword evidence="3" id="KW-0326">Glycosidase</keyword>
<keyword evidence="7" id="KW-1185">Reference proteome</keyword>
<dbReference type="Gene3D" id="2.60.40.680">
    <property type="match status" value="1"/>
</dbReference>
<comment type="similarity">
    <text evidence="1">Belongs to the glycosyl hydrolase 2 family.</text>
</comment>
<dbReference type="InterPro" id="IPR008965">
    <property type="entry name" value="CBM2/CBM3_carb-bd_dom_sf"/>
</dbReference>
<dbReference type="Pfam" id="PF07532">
    <property type="entry name" value="Big_4"/>
    <property type="match status" value="4"/>
</dbReference>
<feature type="signal peptide" evidence="4">
    <location>
        <begin position="1"/>
        <end position="30"/>
    </location>
</feature>
<dbReference type="EMBL" id="JARTLD010000025">
    <property type="protein sequence ID" value="MED5017656.1"/>
    <property type="molecule type" value="Genomic_DNA"/>
</dbReference>
<dbReference type="Pfam" id="PF21606">
    <property type="entry name" value="BgaA-like_CBM"/>
    <property type="match status" value="2"/>
</dbReference>
<dbReference type="Gene3D" id="2.60.40.10">
    <property type="entry name" value="Immunoglobulins"/>
    <property type="match status" value="3"/>
</dbReference>
<dbReference type="InterPro" id="IPR006101">
    <property type="entry name" value="Glyco_hydro_2"/>
</dbReference>
<dbReference type="CDD" id="cd14256">
    <property type="entry name" value="Dockerin_I"/>
    <property type="match status" value="1"/>
</dbReference>
<dbReference type="InterPro" id="IPR049487">
    <property type="entry name" value="BgaA-like_CBM"/>
</dbReference>
<dbReference type="InterPro" id="IPR036439">
    <property type="entry name" value="Dockerin_dom_sf"/>
</dbReference>
<dbReference type="PRINTS" id="PR00132">
    <property type="entry name" value="GLHYDRLASE2"/>
</dbReference>
<dbReference type="InterPro" id="IPR013783">
    <property type="entry name" value="Ig-like_fold"/>
</dbReference>
<dbReference type="InterPro" id="IPR011081">
    <property type="entry name" value="Big_4"/>
</dbReference>
<dbReference type="Pfam" id="PF02836">
    <property type="entry name" value="Glyco_hydro_2_C"/>
    <property type="match status" value="1"/>
</dbReference>
<dbReference type="PANTHER" id="PTHR42732:SF1">
    <property type="entry name" value="BETA-MANNOSIDASE"/>
    <property type="match status" value="1"/>
</dbReference>
<evidence type="ECO:0000313" key="7">
    <source>
        <dbReference type="Proteomes" id="UP001343257"/>
    </source>
</evidence>
<dbReference type="InterPro" id="IPR006103">
    <property type="entry name" value="Glyco_hydro_2_cat"/>
</dbReference>
<dbReference type="InterPro" id="IPR051913">
    <property type="entry name" value="GH2_Domain-Containing"/>
</dbReference>
<dbReference type="SUPFAM" id="SSF49785">
    <property type="entry name" value="Galactose-binding domain-like"/>
    <property type="match status" value="3"/>
</dbReference>
<dbReference type="InterPro" id="IPR036156">
    <property type="entry name" value="Beta-gal/glucu_dom_sf"/>
</dbReference>
<dbReference type="InterPro" id="IPR016134">
    <property type="entry name" value="Dockerin_dom"/>
</dbReference>
<dbReference type="Gene3D" id="3.20.20.80">
    <property type="entry name" value="Glycosidases"/>
    <property type="match status" value="1"/>
</dbReference>
<dbReference type="CDD" id="cd08547">
    <property type="entry name" value="Type_II_cohesin"/>
    <property type="match status" value="1"/>
</dbReference>
<dbReference type="Gene3D" id="2.60.120.260">
    <property type="entry name" value="Galactose-binding domain-like"/>
    <property type="match status" value="3"/>
</dbReference>
<dbReference type="SUPFAM" id="SSF63446">
    <property type="entry name" value="Type I dockerin domain"/>
    <property type="match status" value="1"/>
</dbReference>
<dbReference type="Pfam" id="PF00404">
    <property type="entry name" value="Dockerin_1"/>
    <property type="match status" value="1"/>
</dbReference>
<dbReference type="PROSITE" id="PS00018">
    <property type="entry name" value="EF_HAND_1"/>
    <property type="match status" value="2"/>
</dbReference>
<dbReference type="InterPro" id="IPR006102">
    <property type="entry name" value="Ig-like_GH2"/>
</dbReference>
<dbReference type="Pfam" id="PF00703">
    <property type="entry name" value="Glyco_hydro_2"/>
    <property type="match status" value="1"/>
</dbReference>
<evidence type="ECO:0000313" key="6">
    <source>
        <dbReference type="EMBL" id="MED5017656.1"/>
    </source>
</evidence>
<dbReference type="PROSITE" id="PS51766">
    <property type="entry name" value="DOCKERIN"/>
    <property type="match status" value="1"/>
</dbReference>
<keyword evidence="4" id="KW-0732">Signal</keyword>
<keyword evidence="2" id="KW-0378">Hydrolase</keyword>
<evidence type="ECO:0000256" key="2">
    <source>
        <dbReference type="ARBA" id="ARBA00022801"/>
    </source>
</evidence>
<evidence type="ECO:0000259" key="5">
    <source>
        <dbReference type="PROSITE" id="PS51766"/>
    </source>
</evidence>
<feature type="chain" id="PRO_5046433944" evidence="4">
    <location>
        <begin position="31"/>
        <end position="1960"/>
    </location>
</feature>
<dbReference type="SUPFAM" id="SSF51445">
    <property type="entry name" value="(Trans)glycosidases"/>
    <property type="match status" value="1"/>
</dbReference>
<dbReference type="InterPro" id="IPR006104">
    <property type="entry name" value="Glyco_hydro_2_N"/>
</dbReference>
<dbReference type="SUPFAM" id="SSF49303">
    <property type="entry name" value="beta-Galactosidase/glucuronidase domain"/>
    <property type="match status" value="1"/>
</dbReference>
<evidence type="ECO:0000256" key="4">
    <source>
        <dbReference type="SAM" id="SignalP"/>
    </source>
</evidence>